<name>A0A117MPR9_9ACTN</name>
<protein>
    <submittedName>
        <fullName evidence="4">Methyltransferase</fullName>
    </submittedName>
</protein>
<dbReference type="AlphaFoldDB" id="A0A117MPR9"/>
<keyword evidence="2 4" id="KW-0808">Transferase</keyword>
<keyword evidence="1 4" id="KW-0489">Methyltransferase</keyword>
<evidence type="ECO:0000256" key="1">
    <source>
        <dbReference type="ARBA" id="ARBA00022603"/>
    </source>
</evidence>
<dbReference type="Proteomes" id="UP000053244">
    <property type="component" value="Unassembled WGS sequence"/>
</dbReference>
<sequence>MNEGLEKQLADLYAEGAAFDAAQTERVHTRRNLEPASAGLLWSLAGIVGARRAVEIGTSNGYSAIWLADALSATGGRLVSVDVDTDPAAAENLSRAGLRERVNLHRGDGGAYLEGLSDACVDLLFLDAERTEYPRWWPHPVRVLRPGGLLVIDNVLSHPDEVAAFLELLAGESSLSGWTVPVGKGLHLAWRAH</sequence>
<evidence type="ECO:0000256" key="2">
    <source>
        <dbReference type="ARBA" id="ARBA00022679"/>
    </source>
</evidence>
<evidence type="ECO:0000313" key="4">
    <source>
        <dbReference type="EMBL" id="KUL29064.1"/>
    </source>
</evidence>
<evidence type="ECO:0000313" key="5">
    <source>
        <dbReference type="Proteomes" id="UP000053244"/>
    </source>
</evidence>
<comment type="caution">
    <text evidence="4">The sequence shown here is derived from an EMBL/GenBank/DDBJ whole genome shotgun (WGS) entry which is preliminary data.</text>
</comment>
<keyword evidence="3" id="KW-0949">S-adenosyl-L-methionine</keyword>
<organism evidence="4 5">
    <name type="scientific">Actinoplanes awajinensis subsp. mycoplanecinus</name>
    <dbReference type="NCBI Taxonomy" id="135947"/>
    <lineage>
        <taxon>Bacteria</taxon>
        <taxon>Bacillati</taxon>
        <taxon>Actinomycetota</taxon>
        <taxon>Actinomycetes</taxon>
        <taxon>Micromonosporales</taxon>
        <taxon>Micromonosporaceae</taxon>
        <taxon>Actinoplanes</taxon>
    </lineage>
</organism>
<dbReference type="PROSITE" id="PS51682">
    <property type="entry name" value="SAM_OMT_I"/>
    <property type="match status" value="1"/>
</dbReference>
<gene>
    <name evidence="4" type="ORF">ADL15_29730</name>
</gene>
<dbReference type="OrthoDB" id="9799672at2"/>
<dbReference type="Pfam" id="PF01596">
    <property type="entry name" value="Methyltransf_3"/>
    <property type="match status" value="1"/>
</dbReference>
<dbReference type="EMBL" id="LLZH01000282">
    <property type="protein sequence ID" value="KUL29064.1"/>
    <property type="molecule type" value="Genomic_DNA"/>
</dbReference>
<dbReference type="SUPFAM" id="SSF53335">
    <property type="entry name" value="S-adenosyl-L-methionine-dependent methyltransferases"/>
    <property type="match status" value="1"/>
</dbReference>
<accession>A0A117MPR9</accession>
<dbReference type="PANTHER" id="PTHR43167:SF1">
    <property type="entry name" value="PUTATIVE (AFU_ORTHOLOGUE AFUA_6G01830)-RELATED"/>
    <property type="match status" value="1"/>
</dbReference>
<dbReference type="Gene3D" id="3.40.50.150">
    <property type="entry name" value="Vaccinia Virus protein VP39"/>
    <property type="match status" value="1"/>
</dbReference>
<dbReference type="InterPro" id="IPR002935">
    <property type="entry name" value="SAM_O-MeTrfase"/>
</dbReference>
<dbReference type="InterPro" id="IPR029063">
    <property type="entry name" value="SAM-dependent_MTases_sf"/>
</dbReference>
<dbReference type="RefSeq" id="WP_083971906.1">
    <property type="nucleotide sequence ID" value="NZ_LLZH01000282.1"/>
</dbReference>
<dbReference type="GO" id="GO:0032259">
    <property type="term" value="P:methylation"/>
    <property type="evidence" value="ECO:0007669"/>
    <property type="project" value="UniProtKB-KW"/>
</dbReference>
<reference evidence="4 5" key="1">
    <citation type="submission" date="2015-10" db="EMBL/GenBank/DDBJ databases">
        <authorList>
            <person name="Gilbert D.G."/>
        </authorList>
    </citation>
    <scope>NUCLEOTIDE SEQUENCE [LARGE SCALE GENOMIC DNA]</scope>
    <source>
        <strain evidence="4 5">NRRL B-16712</strain>
    </source>
</reference>
<dbReference type="GO" id="GO:0008171">
    <property type="term" value="F:O-methyltransferase activity"/>
    <property type="evidence" value="ECO:0007669"/>
    <property type="project" value="InterPro"/>
</dbReference>
<keyword evidence="5" id="KW-1185">Reference proteome</keyword>
<dbReference type="PANTHER" id="PTHR43167">
    <property type="entry name" value="PUTATIVE (AFU_ORTHOLOGUE AFUA_6G01830)-RELATED"/>
    <property type="match status" value="1"/>
</dbReference>
<evidence type="ECO:0000256" key="3">
    <source>
        <dbReference type="ARBA" id="ARBA00022691"/>
    </source>
</evidence>
<dbReference type="CDD" id="cd02440">
    <property type="entry name" value="AdoMet_MTases"/>
    <property type="match status" value="1"/>
</dbReference>
<proteinExistence type="predicted"/>